<reference evidence="4 5" key="1">
    <citation type="submission" date="2020-10" db="EMBL/GenBank/DDBJ databases">
        <title>Chromosome-scale genome assembly of the Allis shad, Alosa alosa.</title>
        <authorList>
            <person name="Margot Z."/>
            <person name="Christophe K."/>
            <person name="Cabau C."/>
            <person name="Louis A."/>
            <person name="Berthelot C."/>
            <person name="Parey E."/>
            <person name="Roest Crollius H."/>
            <person name="Montfort J."/>
            <person name="Robinson-Rechavi M."/>
            <person name="Bucao C."/>
            <person name="Bouchez O."/>
            <person name="Gislard M."/>
            <person name="Lluch J."/>
            <person name="Milhes M."/>
            <person name="Lampietro C."/>
            <person name="Lopez Roques C."/>
            <person name="Donnadieu C."/>
            <person name="Braasch I."/>
            <person name="Desvignes T."/>
            <person name="Postlethwait J."/>
            <person name="Bobe J."/>
            <person name="Guiguen Y."/>
        </authorList>
    </citation>
    <scope>NUCLEOTIDE SEQUENCE [LARGE SCALE GENOMIC DNA]</scope>
    <source>
        <strain evidence="4">M-15738</strain>
        <tissue evidence="4">Blood</tissue>
    </source>
</reference>
<dbReference type="Pfam" id="PF00048">
    <property type="entry name" value="IL8"/>
    <property type="match status" value="1"/>
</dbReference>
<feature type="domain" description="Chemokine interleukin-8-like" evidence="3">
    <location>
        <begin position="29"/>
        <end position="82"/>
    </location>
</feature>
<dbReference type="EMBL" id="JADWDJ010000001">
    <property type="protein sequence ID" value="KAG5286106.1"/>
    <property type="molecule type" value="Genomic_DNA"/>
</dbReference>
<sequence>MQLLRPFAIVTILLSLTVLETVAGEKLLTCCTKVSTKKVTAPITGFRFQKKNPPCVTAVIFETTEGPFCSHWQEKWVQETIRSIRKKQNLLNAMRSVVTSTVSTITNSTGATREALSSNVTATSAIV</sequence>
<accession>A0AAV6HKN7</accession>
<name>A0AAV6HKN7_9TELE</name>
<evidence type="ECO:0000313" key="5">
    <source>
        <dbReference type="Proteomes" id="UP000823561"/>
    </source>
</evidence>
<dbReference type="Proteomes" id="UP000823561">
    <property type="component" value="Chromosome 1"/>
</dbReference>
<feature type="chain" id="PRO_5043708797" description="Chemokine interleukin-8-like domain-containing protein" evidence="2">
    <location>
        <begin position="25"/>
        <end position="127"/>
    </location>
</feature>
<protein>
    <recommendedName>
        <fullName evidence="3">Chemokine interleukin-8-like domain-containing protein</fullName>
    </recommendedName>
</protein>
<dbReference type="GO" id="GO:0008009">
    <property type="term" value="F:chemokine activity"/>
    <property type="evidence" value="ECO:0007669"/>
    <property type="project" value="InterPro"/>
</dbReference>
<evidence type="ECO:0000256" key="2">
    <source>
        <dbReference type="SAM" id="SignalP"/>
    </source>
</evidence>
<organism evidence="4 5">
    <name type="scientific">Alosa alosa</name>
    <name type="common">allis shad</name>
    <dbReference type="NCBI Taxonomy" id="278164"/>
    <lineage>
        <taxon>Eukaryota</taxon>
        <taxon>Metazoa</taxon>
        <taxon>Chordata</taxon>
        <taxon>Craniata</taxon>
        <taxon>Vertebrata</taxon>
        <taxon>Euteleostomi</taxon>
        <taxon>Actinopterygii</taxon>
        <taxon>Neopterygii</taxon>
        <taxon>Teleostei</taxon>
        <taxon>Clupei</taxon>
        <taxon>Clupeiformes</taxon>
        <taxon>Clupeoidei</taxon>
        <taxon>Clupeidae</taxon>
        <taxon>Alosa</taxon>
    </lineage>
</organism>
<dbReference type="InterPro" id="IPR036048">
    <property type="entry name" value="Interleukin_8-like_sf"/>
</dbReference>
<gene>
    <name evidence="4" type="ORF">AALO_G00011010</name>
</gene>
<dbReference type="Gene3D" id="2.40.50.40">
    <property type="match status" value="1"/>
</dbReference>
<comment type="caution">
    <text evidence="4">The sequence shown here is derived from an EMBL/GenBank/DDBJ whole genome shotgun (WGS) entry which is preliminary data.</text>
</comment>
<evidence type="ECO:0000259" key="3">
    <source>
        <dbReference type="Pfam" id="PF00048"/>
    </source>
</evidence>
<evidence type="ECO:0000313" key="4">
    <source>
        <dbReference type="EMBL" id="KAG5286106.1"/>
    </source>
</evidence>
<keyword evidence="1" id="KW-0202">Cytokine</keyword>
<evidence type="ECO:0000256" key="1">
    <source>
        <dbReference type="ARBA" id="ARBA00022514"/>
    </source>
</evidence>
<keyword evidence="2" id="KW-0732">Signal</keyword>
<proteinExistence type="predicted"/>
<dbReference type="GO" id="GO:0006955">
    <property type="term" value="P:immune response"/>
    <property type="evidence" value="ECO:0007669"/>
    <property type="project" value="InterPro"/>
</dbReference>
<dbReference type="GO" id="GO:0005615">
    <property type="term" value="C:extracellular space"/>
    <property type="evidence" value="ECO:0007669"/>
    <property type="project" value="UniProtKB-KW"/>
</dbReference>
<dbReference type="InterPro" id="IPR001811">
    <property type="entry name" value="Chemokine_IL8-like_dom"/>
</dbReference>
<dbReference type="SUPFAM" id="SSF54117">
    <property type="entry name" value="Interleukin 8-like chemokines"/>
    <property type="match status" value="1"/>
</dbReference>
<dbReference type="AlphaFoldDB" id="A0AAV6HKN7"/>
<keyword evidence="5" id="KW-1185">Reference proteome</keyword>
<feature type="signal peptide" evidence="2">
    <location>
        <begin position="1"/>
        <end position="24"/>
    </location>
</feature>